<evidence type="ECO:0000256" key="1">
    <source>
        <dbReference type="SAM" id="SignalP"/>
    </source>
</evidence>
<dbReference type="Gene3D" id="3.40.630.10">
    <property type="entry name" value="Zn peptidases"/>
    <property type="match status" value="1"/>
</dbReference>
<dbReference type="PANTHER" id="PTHR12147">
    <property type="entry name" value="METALLOPEPTIDASE M28 FAMILY MEMBER"/>
    <property type="match status" value="1"/>
</dbReference>
<evidence type="ECO:0000313" key="3">
    <source>
        <dbReference type="EMBL" id="WMN07993.1"/>
    </source>
</evidence>
<reference evidence="3" key="1">
    <citation type="submission" date="2023-08" db="EMBL/GenBank/DDBJ databases">
        <title>Comparative genomics and taxonomic characterization of three novel marine species of genus Marivirga.</title>
        <authorList>
            <person name="Muhammad N."/>
            <person name="Kim S.-G."/>
        </authorList>
    </citation>
    <scope>NUCLEOTIDE SEQUENCE [LARGE SCALE GENOMIC DNA]</scope>
    <source>
        <strain evidence="3">ABR2-2</strain>
    </source>
</reference>
<evidence type="ECO:0000313" key="4">
    <source>
        <dbReference type="Proteomes" id="UP001244443"/>
    </source>
</evidence>
<feature type="signal peptide" evidence="1">
    <location>
        <begin position="1"/>
        <end position="20"/>
    </location>
</feature>
<dbReference type="GO" id="GO:0006508">
    <property type="term" value="P:proteolysis"/>
    <property type="evidence" value="ECO:0007669"/>
    <property type="project" value="InterPro"/>
</dbReference>
<organism evidence="3 4">
    <name type="scientific">Marivirga arenosa</name>
    <dbReference type="NCBI Taxonomy" id="3059076"/>
    <lineage>
        <taxon>Bacteria</taxon>
        <taxon>Pseudomonadati</taxon>
        <taxon>Bacteroidota</taxon>
        <taxon>Cytophagia</taxon>
        <taxon>Cytophagales</taxon>
        <taxon>Marivirgaceae</taxon>
        <taxon>Marivirga</taxon>
    </lineage>
</organism>
<sequence>MRNFLLLVFTLLIFSFPSFSQSKKAQKHISILTADSLAGRGFTNEGQIKAADYIIKELTDSNVIPAGENQFIQELSYPVNSFPGMVQFSTSIAGTIKIYGAGSDYLFHPSSNRIDIEGKIEIIDTTYFFDKTESKNIYYIDHKPQNQFIEKFLFESASQNSLLIVRDTAKWSWFPSDKQSQNTIMYVKDELKSGVEVKVSNEAEFKPNFRSSNIIGKINGDRSDSIIVFTAHYDHIGQMGSAIFKGANDNASGVSMLLSLAESYSKNTPKYDTYFLFTTAEEVGLIGSYYFIQNPTFDLRKTKMLINLDMVGTGNEGITVVNAIKQERFFKLLNELNEGRITEIKKRGKACNSDHCLFDQIGVPSIFIYTLGGKQAYHDVFDDGKDLSLEAFNSLHDLLIESVNSY</sequence>
<feature type="chain" id="PRO_5041373428" evidence="1">
    <location>
        <begin position="21"/>
        <end position="406"/>
    </location>
</feature>
<dbReference type="AlphaFoldDB" id="A0AA51N8J8"/>
<dbReference type="EMBL" id="CP129970">
    <property type="protein sequence ID" value="WMN07993.1"/>
    <property type="molecule type" value="Genomic_DNA"/>
</dbReference>
<accession>A0AA51N8J8</accession>
<dbReference type="SUPFAM" id="SSF53187">
    <property type="entry name" value="Zn-dependent exopeptidases"/>
    <property type="match status" value="1"/>
</dbReference>
<dbReference type="RefSeq" id="WP_308358319.1">
    <property type="nucleotide sequence ID" value="NZ_CP129970.2"/>
</dbReference>
<dbReference type="PANTHER" id="PTHR12147:SF26">
    <property type="entry name" value="PEPTIDASE M28 DOMAIN-CONTAINING PROTEIN"/>
    <property type="match status" value="1"/>
</dbReference>
<protein>
    <submittedName>
        <fullName evidence="3">M28 family peptidase</fullName>
    </submittedName>
</protein>
<dbReference type="Pfam" id="PF04389">
    <property type="entry name" value="Peptidase_M28"/>
    <property type="match status" value="1"/>
</dbReference>
<evidence type="ECO:0000259" key="2">
    <source>
        <dbReference type="Pfam" id="PF04389"/>
    </source>
</evidence>
<dbReference type="InterPro" id="IPR045175">
    <property type="entry name" value="M28_fam"/>
</dbReference>
<gene>
    <name evidence="3" type="ORF">QYS48_30665</name>
</gene>
<proteinExistence type="predicted"/>
<dbReference type="InterPro" id="IPR007484">
    <property type="entry name" value="Peptidase_M28"/>
</dbReference>
<keyword evidence="1" id="KW-0732">Signal</keyword>
<keyword evidence="4" id="KW-1185">Reference proteome</keyword>
<dbReference type="GO" id="GO:0008235">
    <property type="term" value="F:metalloexopeptidase activity"/>
    <property type="evidence" value="ECO:0007669"/>
    <property type="project" value="InterPro"/>
</dbReference>
<feature type="domain" description="Peptidase M28" evidence="2">
    <location>
        <begin position="213"/>
        <end position="401"/>
    </location>
</feature>
<name>A0AA51N8J8_9BACT</name>
<dbReference type="Proteomes" id="UP001244443">
    <property type="component" value="Chromosome"/>
</dbReference>